<dbReference type="PANTHER" id="PTHR13090:SF1">
    <property type="entry name" value="ARGININE-HYDROXYLASE NDUFAF5, MITOCHONDRIAL"/>
    <property type="match status" value="1"/>
</dbReference>
<dbReference type="EMBL" id="QTKU01000004">
    <property type="protein sequence ID" value="MBS8262089.1"/>
    <property type="molecule type" value="Genomic_DNA"/>
</dbReference>
<name>A0A944GU26_9HYPH</name>
<dbReference type="Gene3D" id="3.40.50.150">
    <property type="entry name" value="Vaccinia Virus protein VP39"/>
    <property type="match status" value="1"/>
</dbReference>
<organism evidence="4 5">
    <name type="scientific">Roseibium polysiphoniae</name>
    <dbReference type="NCBI Taxonomy" id="2571221"/>
    <lineage>
        <taxon>Bacteria</taxon>
        <taxon>Pseudomonadati</taxon>
        <taxon>Pseudomonadota</taxon>
        <taxon>Alphaproteobacteria</taxon>
        <taxon>Hyphomicrobiales</taxon>
        <taxon>Stappiaceae</taxon>
        <taxon>Roseibium</taxon>
    </lineage>
</organism>
<dbReference type="Proteomes" id="UP000705379">
    <property type="component" value="Unassembled WGS sequence"/>
</dbReference>
<evidence type="ECO:0000313" key="5">
    <source>
        <dbReference type="Proteomes" id="UP000705379"/>
    </source>
</evidence>
<sequence length="297" mass="32364">MTQPDLFDRPLLKARRRRALRSATPGSDFLMRVVAEDLADRLATISRTFETGVDLVGHTGLITSALKASGKIDHVLRGDLLCEDPSLAAPDFVFDDALPPLREASVGFIASALSLHWVNDLPGTLVQIRKSLTPDGLFMGVLLGSDTLHELRDVLMRAELESTGGAAPRVSPFADTRDLGSLLQRAGFALPVTDMDRLTVRYSNMFDLMKDLRAMGATSILSERSRKPLTKTILLRAAELYAQDYSDPDNRIRATFSLVSLSGWAPHESQQQPLKPGSAKTRLADALGASETPLKAE</sequence>
<comment type="caution">
    <text evidence="4">The sequence shown here is derived from an EMBL/GenBank/DDBJ whole genome shotgun (WGS) entry which is preliminary data.</text>
</comment>
<dbReference type="PANTHER" id="PTHR13090">
    <property type="entry name" value="ARGININE-HYDROXYLASE NDUFAF5, MITOCHONDRIAL"/>
    <property type="match status" value="1"/>
</dbReference>
<evidence type="ECO:0000313" key="4">
    <source>
        <dbReference type="EMBL" id="MBS8262089.1"/>
    </source>
</evidence>
<proteinExistence type="predicted"/>
<gene>
    <name evidence="4" type="ORF">DYI23_17810</name>
</gene>
<feature type="region of interest" description="Disordered" evidence="3">
    <location>
        <begin position="267"/>
        <end position="297"/>
    </location>
</feature>
<reference evidence="4" key="2">
    <citation type="journal article" date="2021" name="Microorganisms">
        <title>Bacterial Dimethylsulfoniopropionate Biosynthesis in the East China Sea.</title>
        <authorList>
            <person name="Liu J."/>
            <person name="Zhang Y."/>
            <person name="Liu J."/>
            <person name="Zhong H."/>
            <person name="Williams B.T."/>
            <person name="Zheng Y."/>
            <person name="Curson A.R.J."/>
            <person name="Sun C."/>
            <person name="Sun H."/>
            <person name="Song D."/>
            <person name="Wagner Mackenzie B."/>
            <person name="Bermejo Martinez A."/>
            <person name="Todd J.D."/>
            <person name="Zhang X.H."/>
        </authorList>
    </citation>
    <scope>NUCLEOTIDE SEQUENCE</scope>
    <source>
        <strain evidence="4">AESS21</strain>
    </source>
</reference>
<dbReference type="AlphaFoldDB" id="A0A944GU26"/>
<dbReference type="GO" id="GO:0008168">
    <property type="term" value="F:methyltransferase activity"/>
    <property type="evidence" value="ECO:0007669"/>
    <property type="project" value="UniProtKB-KW"/>
</dbReference>
<reference evidence="4" key="1">
    <citation type="submission" date="2018-08" db="EMBL/GenBank/DDBJ databases">
        <authorList>
            <person name="Jin W."/>
            <person name="Wang H."/>
            <person name="Yang Y."/>
            <person name="Li M."/>
            <person name="Liu J."/>
        </authorList>
    </citation>
    <scope>NUCLEOTIDE SEQUENCE</scope>
    <source>
        <strain evidence="4">AESS21</strain>
    </source>
</reference>
<dbReference type="InterPro" id="IPR029063">
    <property type="entry name" value="SAM-dependent_MTases_sf"/>
</dbReference>
<protein>
    <submittedName>
        <fullName evidence="4">Methyltransferase domain-containing protein</fullName>
    </submittedName>
</protein>
<dbReference type="GO" id="GO:0032259">
    <property type="term" value="P:methylation"/>
    <property type="evidence" value="ECO:0007669"/>
    <property type="project" value="UniProtKB-KW"/>
</dbReference>
<evidence type="ECO:0000256" key="2">
    <source>
        <dbReference type="ARBA" id="ARBA00022679"/>
    </source>
</evidence>
<dbReference type="RefSeq" id="WP_213217355.1">
    <property type="nucleotide sequence ID" value="NZ_QTKU01000004.1"/>
</dbReference>
<dbReference type="Pfam" id="PF13489">
    <property type="entry name" value="Methyltransf_23"/>
    <property type="match status" value="1"/>
</dbReference>
<evidence type="ECO:0000256" key="1">
    <source>
        <dbReference type="ARBA" id="ARBA00022603"/>
    </source>
</evidence>
<evidence type="ECO:0000256" key="3">
    <source>
        <dbReference type="SAM" id="MobiDB-lite"/>
    </source>
</evidence>
<keyword evidence="1 4" id="KW-0489">Methyltransferase</keyword>
<dbReference type="SUPFAM" id="SSF53335">
    <property type="entry name" value="S-adenosyl-L-methionine-dependent methyltransferases"/>
    <property type="match status" value="1"/>
</dbReference>
<accession>A0A944GU26</accession>
<dbReference type="InterPro" id="IPR050602">
    <property type="entry name" value="Malonyl-ACP_OMT"/>
</dbReference>
<keyword evidence="2" id="KW-0808">Transferase</keyword>